<organism evidence="2 3">
    <name type="scientific">Variovorax paradoxus</name>
    <dbReference type="NCBI Taxonomy" id="34073"/>
    <lineage>
        <taxon>Bacteria</taxon>
        <taxon>Pseudomonadati</taxon>
        <taxon>Pseudomonadota</taxon>
        <taxon>Betaproteobacteria</taxon>
        <taxon>Burkholderiales</taxon>
        <taxon>Comamonadaceae</taxon>
        <taxon>Variovorax</taxon>
    </lineage>
</organism>
<evidence type="ECO:0000313" key="3">
    <source>
        <dbReference type="Proteomes" id="UP000077852"/>
    </source>
</evidence>
<comment type="caution">
    <text evidence="2">The sequence shown here is derived from an EMBL/GenBank/DDBJ whole genome shotgun (WGS) entry which is preliminary data.</text>
</comment>
<evidence type="ECO:0000313" key="2">
    <source>
        <dbReference type="EMBL" id="OAK60079.1"/>
    </source>
</evidence>
<feature type="region of interest" description="Disordered" evidence="1">
    <location>
        <begin position="17"/>
        <end position="36"/>
    </location>
</feature>
<dbReference type="Proteomes" id="UP000077852">
    <property type="component" value="Unassembled WGS sequence"/>
</dbReference>
<reference evidence="2 3" key="1">
    <citation type="submission" date="2016-03" db="EMBL/GenBank/DDBJ databases">
        <title>Genome sequence of Variovorax paradoxus KB5.</title>
        <authorList>
            <person name="Jeong H."/>
            <person name="Hong C.E."/>
            <person name="Jo S.H."/>
            <person name="Park J.M."/>
        </authorList>
    </citation>
    <scope>NUCLEOTIDE SEQUENCE [LARGE SCALE GENOMIC DNA]</scope>
    <source>
        <strain evidence="2 3">KB5</strain>
    </source>
</reference>
<proteinExistence type="predicted"/>
<sequence>MGLSACGGGGGGGSSSGFSLLPSGGGTPTTPPAADTSVAVSGTVATGAPASGSNVALRCANGTSGTATTAADGKWSAKLDAPEFPCLATASGGSLAAGQKLHSMLRAAGYVNITPLTELILARAAGMAPSGIEQAGLAALAALAGKLDAAQADIVALLNESGYGAFAPNPFTGEFKAVAGDAYDDLLEHLAQSLADGDTTLDGLVAALIAAAEDDGFDLPLTHTFKPAELAAQPQLNKAHLASAAGVLSMRLDAGSNAVGAYVGGGAGNKAVLQLPGLAGTKMSDLKRIELELKGDAGGIGQGLPYAYLNFTVDLHCDATPLPANATLADVRVRRRILIFDTYYHFMQATNAISTSEFSSIAITPATPGWRISGGTPVGTVAVNPAYNGSETLEGFDYTAYPDACIVDGITGDGGMPRNASADASCATNAALPGSAPAVCGAAYTGPILVLGDSGSTTASLWSFKRVKVEAKRKQTFRFG</sequence>
<dbReference type="Gene3D" id="2.60.40.10">
    <property type="entry name" value="Immunoglobulins"/>
    <property type="match status" value="1"/>
</dbReference>
<evidence type="ECO:0000256" key="1">
    <source>
        <dbReference type="SAM" id="MobiDB-lite"/>
    </source>
</evidence>
<name>A0AA91DJU8_VARPD</name>
<gene>
    <name evidence="2" type="ORF">A3K87_24870</name>
</gene>
<dbReference type="EMBL" id="LVHG01000064">
    <property type="protein sequence ID" value="OAK60079.1"/>
    <property type="molecule type" value="Genomic_DNA"/>
</dbReference>
<dbReference type="InterPro" id="IPR013783">
    <property type="entry name" value="Ig-like_fold"/>
</dbReference>
<accession>A0AA91DJU8</accession>
<evidence type="ECO:0008006" key="4">
    <source>
        <dbReference type="Google" id="ProtNLM"/>
    </source>
</evidence>
<dbReference type="AlphaFoldDB" id="A0AA91DJU8"/>
<protein>
    <recommendedName>
        <fullName evidence="4">Bacterial Ig domain-containing protein</fullName>
    </recommendedName>
</protein>